<evidence type="ECO:0000313" key="3">
    <source>
        <dbReference type="Proteomes" id="UP000023435"/>
    </source>
</evidence>
<dbReference type="AlphaFoldDB" id="A0A108UAS7"/>
<sequence>MFDLIRALCAAITPQAMPAPRGARLQRVDASTTNQLYPSL</sequence>
<keyword evidence="3" id="KW-1185">Reference proteome</keyword>
<feature type="region of interest" description="Disordered" evidence="1">
    <location>
        <begin position="21"/>
        <end position="40"/>
    </location>
</feature>
<reference evidence="2 3" key="1">
    <citation type="journal article" date="2014" name="Genome Announc.">
        <title>Draft Genome Sequence of Lysobacter capsici AZ78, a Bacterium Antagonistic to Plant-Pathogenic Oomycetes.</title>
        <authorList>
            <person name="Puopolo G."/>
            <person name="Sonego P."/>
            <person name="Engelen K."/>
            <person name="Pertot I."/>
        </authorList>
    </citation>
    <scope>NUCLEOTIDE SEQUENCE [LARGE SCALE GENOMIC DNA]</scope>
    <source>
        <strain evidence="2 3">AZ78</strain>
    </source>
</reference>
<gene>
    <name evidence="2" type="ORF">AZ78_3264</name>
</gene>
<organism evidence="2 3">
    <name type="scientific">Lysobacter capsici AZ78</name>
    <dbReference type="NCBI Taxonomy" id="1444315"/>
    <lineage>
        <taxon>Bacteria</taxon>
        <taxon>Pseudomonadati</taxon>
        <taxon>Pseudomonadota</taxon>
        <taxon>Gammaproteobacteria</taxon>
        <taxon>Lysobacterales</taxon>
        <taxon>Lysobacteraceae</taxon>
        <taxon>Lysobacter</taxon>
    </lineage>
</organism>
<comment type="caution">
    <text evidence="2">The sequence shown here is derived from an EMBL/GenBank/DDBJ whole genome shotgun (WGS) entry which is preliminary data.</text>
</comment>
<dbReference type="Proteomes" id="UP000023435">
    <property type="component" value="Unassembled WGS sequence"/>
</dbReference>
<evidence type="ECO:0000256" key="1">
    <source>
        <dbReference type="SAM" id="MobiDB-lite"/>
    </source>
</evidence>
<protein>
    <submittedName>
        <fullName evidence="2">Uncharacterized protein</fullName>
    </submittedName>
</protein>
<evidence type="ECO:0000313" key="2">
    <source>
        <dbReference type="EMBL" id="KWS05712.1"/>
    </source>
</evidence>
<proteinExistence type="predicted"/>
<name>A0A108UAS7_9GAMM</name>
<feature type="compositionally biased region" description="Polar residues" evidence="1">
    <location>
        <begin position="29"/>
        <end position="40"/>
    </location>
</feature>
<dbReference type="EMBL" id="JAJA02000001">
    <property type="protein sequence ID" value="KWS05712.1"/>
    <property type="molecule type" value="Genomic_DNA"/>
</dbReference>
<accession>A0A108UAS7</accession>